<evidence type="ECO:0000313" key="2">
    <source>
        <dbReference type="Proteomes" id="UP000018211"/>
    </source>
</evidence>
<name>A0AAV2VUE5_9VIBR</name>
<comment type="caution">
    <text evidence="1">The sequence shown here is derived from an EMBL/GenBank/DDBJ whole genome shotgun (WGS) entry which is preliminary data.</text>
</comment>
<reference evidence="1 2" key="1">
    <citation type="journal article" date="2013" name="ISME J.">
        <title>Comparative genomics of pathogenic lineages of Vibrio nigripulchritudo identifies virulence-associated traits.</title>
        <authorList>
            <person name="Goudenege D."/>
            <person name="Labreuche Y."/>
            <person name="Krin E."/>
            <person name="Ansquer D."/>
            <person name="Mangenot S."/>
            <person name="Calteau A."/>
            <person name="Medigue C."/>
            <person name="Mazel D."/>
            <person name="Polz M.F."/>
            <person name="Le Roux F."/>
        </authorList>
    </citation>
    <scope>NUCLEOTIDE SEQUENCE [LARGE SCALE GENOMIC DNA]</scope>
    <source>
        <strain evidence="1 2">SOn1</strain>
    </source>
</reference>
<dbReference type="EMBL" id="CAOF01000135">
    <property type="protein sequence ID" value="CCO48019.1"/>
    <property type="molecule type" value="Genomic_DNA"/>
</dbReference>
<organism evidence="1 2">
    <name type="scientific">Vibrio nigripulchritudo SOn1</name>
    <dbReference type="NCBI Taxonomy" id="1238450"/>
    <lineage>
        <taxon>Bacteria</taxon>
        <taxon>Pseudomonadati</taxon>
        <taxon>Pseudomonadota</taxon>
        <taxon>Gammaproteobacteria</taxon>
        <taxon>Vibrionales</taxon>
        <taxon>Vibrionaceae</taxon>
        <taxon>Vibrio</taxon>
    </lineage>
</organism>
<gene>
    <name evidence="1" type="ORF">VIBNISOn1_430002</name>
</gene>
<dbReference type="AlphaFoldDB" id="A0AAV2VUE5"/>
<proteinExistence type="predicted"/>
<protein>
    <submittedName>
        <fullName evidence="1">Uncharacterized protein</fullName>
    </submittedName>
</protein>
<accession>A0AAV2VUE5</accession>
<dbReference type="Proteomes" id="UP000018211">
    <property type="component" value="Unassembled WGS sequence"/>
</dbReference>
<sequence>MKVSELLQILSKFSDNNDPHVVTGEEWLPERLLTTKLNEDFLFLHFDQQPADQGGDEEGRGFVEHEISMLRDKIKTILEEEGDTSMKAEAFLALFLIGHERSSSEVIEILEEDTE</sequence>
<dbReference type="RefSeq" id="WP_022612628.1">
    <property type="nucleotide sequence ID" value="NZ_LK391965.1"/>
</dbReference>
<evidence type="ECO:0000313" key="1">
    <source>
        <dbReference type="EMBL" id="CCO48019.1"/>
    </source>
</evidence>